<dbReference type="EMBL" id="OZ004258">
    <property type="protein sequence ID" value="CAK7912842.1"/>
    <property type="molecule type" value="Genomic_DNA"/>
</dbReference>
<comment type="similarity">
    <text evidence="3 8">Belongs to the RRT14 family.</text>
</comment>
<proteinExistence type="inferred from homology"/>
<evidence type="ECO:0000256" key="3">
    <source>
        <dbReference type="ARBA" id="ARBA00007142"/>
    </source>
</evidence>
<sequence length="192" mass="21258">MSFDSATSQSQAKSTVNKLLANFLPGAAIASTTVVPTKPTAKAQTVAKELSKKSNPEELKRIAKKQKLAQRKKILKNSETTKKFNKLAKYNSIKAHKESGNITPQEEKYLSKLVRKNISAVNSLSEIDDPELKQELSEVKKDILSIYAPVKKSKKQSSKQKDFNTKIQKGYISYPGLTPGLAPVDYNESDSE</sequence>
<protein>
    <recommendedName>
        <fullName evidence="4 8">Regulator of rDNA transcription 14</fullName>
    </recommendedName>
</protein>
<reference evidence="9 10" key="1">
    <citation type="submission" date="2024-01" db="EMBL/GenBank/DDBJ databases">
        <authorList>
            <consortium name="Genoscope - CEA"/>
            <person name="William W."/>
        </authorList>
    </citation>
    <scope>NUCLEOTIDE SEQUENCE [LARGE SCALE GENOMIC DNA]</scope>
    <source>
        <strain evidence="9 10">29B2s-10</strain>
    </source>
</reference>
<evidence type="ECO:0000256" key="2">
    <source>
        <dbReference type="ARBA" id="ARBA00004604"/>
    </source>
</evidence>
<comment type="function">
    <text evidence="1 8">Involved in ribosome biogenesis, probably through modulation of rDNA transcription.</text>
</comment>
<keyword evidence="10" id="KW-1185">Reference proteome</keyword>
<evidence type="ECO:0000256" key="4">
    <source>
        <dbReference type="ARBA" id="ARBA00014115"/>
    </source>
</evidence>
<keyword evidence="7 8" id="KW-0539">Nucleus</keyword>
<dbReference type="Pfam" id="PF17075">
    <property type="entry name" value="RRT14"/>
    <property type="match status" value="1"/>
</dbReference>
<evidence type="ECO:0000256" key="5">
    <source>
        <dbReference type="ARBA" id="ARBA00023015"/>
    </source>
</evidence>
<dbReference type="InterPro" id="IPR031404">
    <property type="entry name" value="Rrt14"/>
</dbReference>
<keyword evidence="5 8" id="KW-0805">Transcription regulation</keyword>
<keyword evidence="6 8" id="KW-0804">Transcription</keyword>
<evidence type="ECO:0000256" key="8">
    <source>
        <dbReference type="RuleBase" id="RU362137"/>
    </source>
</evidence>
<evidence type="ECO:0000256" key="1">
    <source>
        <dbReference type="ARBA" id="ARBA00002711"/>
    </source>
</evidence>
<organism evidence="9 10">
    <name type="scientific">[Candida] anglica</name>
    <dbReference type="NCBI Taxonomy" id="148631"/>
    <lineage>
        <taxon>Eukaryota</taxon>
        <taxon>Fungi</taxon>
        <taxon>Dikarya</taxon>
        <taxon>Ascomycota</taxon>
        <taxon>Saccharomycotina</taxon>
        <taxon>Pichiomycetes</taxon>
        <taxon>Debaryomycetaceae</taxon>
        <taxon>Kurtzmaniella</taxon>
    </lineage>
</organism>
<gene>
    <name evidence="8 9" type="primary">RRT14</name>
    <name evidence="9" type="ORF">CAAN4_F08878</name>
</gene>
<evidence type="ECO:0000256" key="6">
    <source>
        <dbReference type="ARBA" id="ARBA00023163"/>
    </source>
</evidence>
<accession>A0ABP0EF81</accession>
<evidence type="ECO:0000313" key="9">
    <source>
        <dbReference type="EMBL" id="CAK7912842.1"/>
    </source>
</evidence>
<evidence type="ECO:0000256" key="7">
    <source>
        <dbReference type="ARBA" id="ARBA00023242"/>
    </source>
</evidence>
<comment type="subcellular location">
    <subcellularLocation>
        <location evidence="2 8">Nucleus</location>
        <location evidence="2 8">Nucleolus</location>
    </subcellularLocation>
</comment>
<evidence type="ECO:0000313" key="10">
    <source>
        <dbReference type="Proteomes" id="UP001497600"/>
    </source>
</evidence>
<name>A0ABP0EF81_9ASCO</name>
<dbReference type="Proteomes" id="UP001497600">
    <property type="component" value="Chromosome F"/>
</dbReference>